<feature type="domain" description="CCDC113/CCDC96 coiled-coil" evidence="6">
    <location>
        <begin position="233"/>
        <end position="398"/>
    </location>
</feature>
<dbReference type="STRING" id="64791.A0A151XFY8"/>
<dbReference type="InterPro" id="IPR025254">
    <property type="entry name" value="CCDC113/CCDC96_CC"/>
</dbReference>
<gene>
    <name evidence="7" type="ORF">ALC60_01811</name>
</gene>
<feature type="region of interest" description="Disordered" evidence="5">
    <location>
        <begin position="402"/>
        <end position="428"/>
    </location>
</feature>
<keyword evidence="8" id="KW-1185">Reference proteome</keyword>
<feature type="compositionally biased region" description="Acidic residues" evidence="5">
    <location>
        <begin position="74"/>
        <end position="98"/>
    </location>
</feature>
<dbReference type="GO" id="GO:0036064">
    <property type="term" value="C:ciliary basal body"/>
    <property type="evidence" value="ECO:0007669"/>
    <property type="project" value="TreeGrafter"/>
</dbReference>
<dbReference type="PANTHER" id="PTHR15654">
    <property type="entry name" value="COILED-COIL DOMAIN-CONTAINING PROTEIN 113-RELATED"/>
    <property type="match status" value="1"/>
</dbReference>
<evidence type="ECO:0000313" key="8">
    <source>
        <dbReference type="Proteomes" id="UP000075809"/>
    </source>
</evidence>
<accession>A0A151XFY8</accession>
<feature type="coiled-coil region" evidence="4">
    <location>
        <begin position="529"/>
        <end position="624"/>
    </location>
</feature>
<dbReference type="Proteomes" id="UP000075809">
    <property type="component" value="Unassembled WGS sequence"/>
</dbReference>
<feature type="domain" description="CCDC113/CCDC96 coiled-coil" evidence="6">
    <location>
        <begin position="515"/>
        <end position="680"/>
    </location>
</feature>
<sequence length="709" mass="84443">MTEQMTENDAGEFVDEDNGKRLYLNTVVSDDRENSASENEEYKDERIEEEEEEKEDIYKMDEFFIWDQEPGEHEYEEEGYEERSLEDEEAEEEGDAPSEDIATISTAEKLEEEVQQDVVGPDHVLAEIPVEMQEKVTPVDTTKESEQMEQIYRQTLHTYKQYLDDVTERKKRIAADMESYEDRVQKTRDENARVFDELLDREREVATGLIYGKTGRMLTEKAVNEITRRQVSRREILARNRYEYILLQHHLEEIKMQLRNLETLGEEMTAMDYEALHIAHVNYKDKLDERDRELEKWRNKIAEMVNGVAHYKEKETCLAEDIEFEERELNEYCEQTARVREDVNKLHLILRDLRWAHDEKRLEGGLLMAPPVLRETERKMKLLDAVRNDIEIIKREIHRYGPANGRKKTSSEAMQEKVTPVDTTKESEQMEQIYRQTLHTYKQYLDDVTERKKRIAADMESYEDRVQKTRDENARVFDELLDREREVATGLIYGKTGRMLTEKAVNEITRRQVSRREILARNRYEYILLQHHLEEIKMQLRNLETLGEEMTAMDYEALHIAHVNYKDKLDERDRELEKWRNKIAEMVNGVAHYKEKETCLAEDIEFEERELNEYCEQTARVREDVNKLHLILRDLRWAHDEKRLEGGLLMAPPVLRETERKMKLLDAVRNDIEIIKREIHRYGPANGRKKTSSEALAMSTMTQEKPDRF</sequence>
<evidence type="ECO:0000256" key="1">
    <source>
        <dbReference type="ARBA" id="ARBA00004138"/>
    </source>
</evidence>
<dbReference type="PANTHER" id="PTHR15654:SF1">
    <property type="entry name" value="COILED-COIL DOMAIN-CONTAINING PROTEIN 96"/>
    <property type="match status" value="1"/>
</dbReference>
<keyword evidence="2 4" id="KW-0175">Coiled coil</keyword>
<feature type="compositionally biased region" description="Acidic residues" evidence="5">
    <location>
        <begin position="38"/>
        <end position="55"/>
    </location>
</feature>
<dbReference type="InterPro" id="IPR051885">
    <property type="entry name" value="CC_CF"/>
</dbReference>
<organism evidence="7 8">
    <name type="scientific">Mycetomoellerius zeteki</name>
    <dbReference type="NCBI Taxonomy" id="64791"/>
    <lineage>
        <taxon>Eukaryota</taxon>
        <taxon>Metazoa</taxon>
        <taxon>Ecdysozoa</taxon>
        <taxon>Arthropoda</taxon>
        <taxon>Hexapoda</taxon>
        <taxon>Insecta</taxon>
        <taxon>Pterygota</taxon>
        <taxon>Neoptera</taxon>
        <taxon>Endopterygota</taxon>
        <taxon>Hymenoptera</taxon>
        <taxon>Apocrita</taxon>
        <taxon>Aculeata</taxon>
        <taxon>Formicoidea</taxon>
        <taxon>Formicidae</taxon>
        <taxon>Myrmicinae</taxon>
        <taxon>Mycetomoellerius</taxon>
    </lineage>
</organism>
<evidence type="ECO:0000256" key="4">
    <source>
        <dbReference type="SAM" id="Coils"/>
    </source>
</evidence>
<dbReference type="GO" id="GO:0005930">
    <property type="term" value="C:axoneme"/>
    <property type="evidence" value="ECO:0007669"/>
    <property type="project" value="TreeGrafter"/>
</dbReference>
<name>A0A151XFY8_9HYME</name>
<comment type="subcellular location">
    <subcellularLocation>
        <location evidence="1">Cell projection</location>
        <location evidence="1">Cilium</location>
    </subcellularLocation>
</comment>
<keyword evidence="3" id="KW-0966">Cell projection</keyword>
<dbReference type="GO" id="GO:0060271">
    <property type="term" value="P:cilium assembly"/>
    <property type="evidence" value="ECO:0007669"/>
    <property type="project" value="TreeGrafter"/>
</dbReference>
<feature type="coiled-coil region" evidence="4">
    <location>
        <begin position="163"/>
        <end position="197"/>
    </location>
</feature>
<reference evidence="7 8" key="1">
    <citation type="submission" date="2015-09" db="EMBL/GenBank/DDBJ databases">
        <title>Trachymyrmex zeteki WGS genome.</title>
        <authorList>
            <person name="Nygaard S."/>
            <person name="Hu H."/>
            <person name="Boomsma J."/>
            <person name="Zhang G."/>
        </authorList>
    </citation>
    <scope>NUCLEOTIDE SEQUENCE [LARGE SCALE GENOMIC DNA]</scope>
    <source>
        <strain evidence="7">Tzet28-1</strain>
        <tissue evidence="7">Whole body</tissue>
    </source>
</reference>
<feature type="region of interest" description="Disordered" evidence="5">
    <location>
        <begin position="1"/>
        <end position="99"/>
    </location>
</feature>
<protein>
    <submittedName>
        <fullName evidence="7">Coiled-coil domain-containing protein 96</fullName>
    </submittedName>
</protein>
<evidence type="ECO:0000256" key="5">
    <source>
        <dbReference type="SAM" id="MobiDB-lite"/>
    </source>
</evidence>
<feature type="coiled-coil region" evidence="4">
    <location>
        <begin position="445"/>
        <end position="479"/>
    </location>
</feature>
<proteinExistence type="predicted"/>
<evidence type="ECO:0000256" key="2">
    <source>
        <dbReference type="ARBA" id="ARBA00023054"/>
    </source>
</evidence>
<evidence type="ECO:0000256" key="3">
    <source>
        <dbReference type="ARBA" id="ARBA00023273"/>
    </source>
</evidence>
<feature type="coiled-coil region" evidence="4">
    <location>
        <begin position="247"/>
        <end position="342"/>
    </location>
</feature>
<feature type="region of interest" description="Disordered" evidence="5">
    <location>
        <begin position="684"/>
        <end position="709"/>
    </location>
</feature>
<dbReference type="AlphaFoldDB" id="A0A151XFY8"/>
<dbReference type="EMBL" id="KQ982182">
    <property type="protein sequence ID" value="KYQ59225.1"/>
    <property type="molecule type" value="Genomic_DNA"/>
</dbReference>
<evidence type="ECO:0000313" key="7">
    <source>
        <dbReference type="EMBL" id="KYQ59225.1"/>
    </source>
</evidence>
<dbReference type="Pfam" id="PF13870">
    <property type="entry name" value="CCDC113_CCDC96_CC"/>
    <property type="match status" value="2"/>
</dbReference>
<evidence type="ECO:0000259" key="6">
    <source>
        <dbReference type="Pfam" id="PF13870"/>
    </source>
</evidence>